<evidence type="ECO:0000313" key="4">
    <source>
        <dbReference type="Proteomes" id="UP000030512"/>
    </source>
</evidence>
<sequence>MKPAAGKKQARRQFWLAVHLYLGLSLGLLIAMVGLTGSLLVFYIDLDEWLNPQLIISEPTAQRQNYEDIFQALRHAEPTRQHGWRLEIPKDPQRAITARYYKPQETEHHGFAPLMLSVDPYTGTVLANRFWGEFTMTWLYDLHYKLLLDNPGKILMAIFGGLLLISLATGVYLWWPPLHKLKNALSLKHHASRERLNYDLHKLAGIYSLIVMLVLALTGIALEIPQYVNPLLGYFSPLQAAPTPQSAPPSTQQARISLDQAVAVGQARFPQARLCWIETPHNATGSYRINLRQSGEPSQRFPKTNVWVDQYSGQVLAVSNPDELGASDTVINWLHPLHTGEAFGLTGQLLVLVSGLLCPMLFITGVIRWLQKRRGRQIRHRQQRQTAKNQRLCVDG</sequence>
<dbReference type="KEGG" id="mdn:JT25_005825"/>
<keyword evidence="4" id="KW-1185">Reference proteome</keyword>
<feature type="transmembrane region" description="Helical" evidence="1">
    <location>
        <begin position="154"/>
        <end position="175"/>
    </location>
</feature>
<feature type="transmembrane region" description="Helical" evidence="1">
    <location>
        <begin position="20"/>
        <end position="44"/>
    </location>
</feature>
<organism evidence="3 4">
    <name type="scientific">Methylomonas denitrificans</name>
    <dbReference type="NCBI Taxonomy" id="1538553"/>
    <lineage>
        <taxon>Bacteria</taxon>
        <taxon>Pseudomonadati</taxon>
        <taxon>Pseudomonadota</taxon>
        <taxon>Gammaproteobacteria</taxon>
        <taxon>Methylococcales</taxon>
        <taxon>Methylococcaceae</taxon>
        <taxon>Methylomonas</taxon>
    </lineage>
</organism>
<evidence type="ECO:0000313" key="3">
    <source>
        <dbReference type="EMBL" id="AMK76013.1"/>
    </source>
</evidence>
<keyword evidence="1" id="KW-0812">Transmembrane</keyword>
<feature type="transmembrane region" description="Helical" evidence="1">
    <location>
        <begin position="349"/>
        <end position="370"/>
    </location>
</feature>
<dbReference type="Pfam" id="PF03413">
    <property type="entry name" value="PepSY"/>
    <property type="match status" value="1"/>
</dbReference>
<evidence type="ECO:0000256" key="1">
    <source>
        <dbReference type="SAM" id="Phobius"/>
    </source>
</evidence>
<keyword evidence="1" id="KW-0472">Membrane</keyword>
<dbReference type="Proteomes" id="UP000030512">
    <property type="component" value="Chromosome"/>
</dbReference>
<accession>A0A126T1Q2</accession>
<name>A0A126T1Q2_9GAMM</name>
<keyword evidence="1" id="KW-1133">Transmembrane helix</keyword>
<dbReference type="STRING" id="1538553.JT25_005825"/>
<dbReference type="OrthoDB" id="9776609at2"/>
<evidence type="ECO:0000259" key="2">
    <source>
        <dbReference type="Pfam" id="PF03413"/>
    </source>
</evidence>
<feature type="domain" description="PepSY" evidence="2">
    <location>
        <begin position="255"/>
        <end position="318"/>
    </location>
</feature>
<dbReference type="AlphaFoldDB" id="A0A126T1Q2"/>
<dbReference type="InterPro" id="IPR005625">
    <property type="entry name" value="PepSY-ass_TM"/>
</dbReference>
<proteinExistence type="predicted"/>
<dbReference type="PANTHER" id="PTHR34219">
    <property type="entry name" value="IRON-REGULATED INNER MEMBRANE PROTEIN-RELATED"/>
    <property type="match status" value="1"/>
</dbReference>
<dbReference type="RefSeq" id="WP_036274364.1">
    <property type="nucleotide sequence ID" value="NZ_CP014476.1"/>
</dbReference>
<dbReference type="EMBL" id="CP014476">
    <property type="protein sequence ID" value="AMK76013.1"/>
    <property type="molecule type" value="Genomic_DNA"/>
</dbReference>
<protein>
    <recommendedName>
        <fullName evidence="2">PepSY domain-containing protein</fullName>
    </recommendedName>
</protein>
<feature type="transmembrane region" description="Helical" evidence="1">
    <location>
        <begin position="203"/>
        <end position="222"/>
    </location>
</feature>
<dbReference type="InterPro" id="IPR025711">
    <property type="entry name" value="PepSY"/>
</dbReference>
<reference evidence="3 4" key="1">
    <citation type="journal article" date="2015" name="Environ. Microbiol.">
        <title>Methane oxidation coupled to nitrate reduction under hypoxia by the Gammaproteobacterium Methylomonas denitrificans, sp. nov. type strain FJG1.</title>
        <authorList>
            <person name="Kits K.D."/>
            <person name="Klotz M.G."/>
            <person name="Stein L.Y."/>
        </authorList>
    </citation>
    <scope>NUCLEOTIDE SEQUENCE [LARGE SCALE GENOMIC DNA]</scope>
    <source>
        <strain evidence="3 4">FJG1</strain>
    </source>
</reference>
<dbReference type="Pfam" id="PF03929">
    <property type="entry name" value="PepSY_TM"/>
    <property type="match status" value="1"/>
</dbReference>
<gene>
    <name evidence="3" type="ORF">JT25_005825</name>
</gene>